<dbReference type="InterPro" id="IPR001091">
    <property type="entry name" value="RM_Methyltransferase"/>
</dbReference>
<dbReference type="PROSITE" id="PS00092">
    <property type="entry name" value="N6_MTASE"/>
    <property type="match status" value="1"/>
</dbReference>
<evidence type="ECO:0000256" key="3">
    <source>
        <dbReference type="ARBA" id="ARBA00022679"/>
    </source>
</evidence>
<dbReference type="Proteomes" id="UP000276741">
    <property type="component" value="Chromosome"/>
</dbReference>
<dbReference type="GO" id="GO:0032259">
    <property type="term" value="P:methylation"/>
    <property type="evidence" value="ECO:0007669"/>
    <property type="project" value="UniProtKB-KW"/>
</dbReference>
<dbReference type="SUPFAM" id="SSF53335">
    <property type="entry name" value="S-adenosyl-L-methionine-dependent methyltransferases"/>
    <property type="match status" value="1"/>
</dbReference>
<dbReference type="Pfam" id="PF01555">
    <property type="entry name" value="N6_N4_Mtase"/>
    <property type="match status" value="1"/>
</dbReference>
<keyword evidence="3" id="KW-0808">Transferase</keyword>
<evidence type="ECO:0000313" key="6">
    <source>
        <dbReference type="EMBL" id="GGT90100.1"/>
    </source>
</evidence>
<evidence type="ECO:0000259" key="4">
    <source>
        <dbReference type="Pfam" id="PF01555"/>
    </source>
</evidence>
<dbReference type="PRINTS" id="PR00508">
    <property type="entry name" value="S21N4MTFRASE"/>
</dbReference>
<proteinExistence type="inferred from homology"/>
<evidence type="ECO:0000313" key="7">
    <source>
        <dbReference type="Proteomes" id="UP000276741"/>
    </source>
</evidence>
<evidence type="ECO:0000256" key="1">
    <source>
        <dbReference type="ARBA" id="ARBA00006594"/>
    </source>
</evidence>
<sequence>MDALASLRRRYGKHVELPSRTHSILQKLFDEEGNPVPPFRKTVELTDVKLVWSTQDMIYVGLDPSPEGSHLLIPKEPEKFFKAKMAEIGVDDEELLATLTRLEEGLLKKVLNPSLSQENHVVSSLELPSDLLQAVLSHPNFEAQVNEWRELGLNPDSPRSSHLPVDTAFFPELRGDIKKSVELKGTLIRGDSLLALRALIPQNKGKVKAIYIDPPFNKDRERDFTYSVNYPNHMWLTMLENRLEIAKDILRDDGAIFVRCDHDGNMLVRLLMNTVFGEENFRNEIDIKRNQSLPKTSLKKLTEETENLLVYSKGEGFKFKRMFVPREAAWVDLGTRPADSRGKPIRIDGKEFYPPKGRRWAYSEAKVRELYNKGLVREVKGKLKILLDKRAVGTNWTDIPGYSTNPKWGLKTENSEILLKRVIESSTEPGDTVMDFFLGSGTTTAVAHKMGRSWIGVELGVHFSTVIMRRMKLVIAGDSSGVSKEAKWRGGGGFTYFKVALNDRRV</sequence>
<organism evidence="5 7">
    <name type="scientific">Sulfodiicoccus acidiphilus</name>
    <dbReference type="NCBI Taxonomy" id="1670455"/>
    <lineage>
        <taxon>Archaea</taxon>
        <taxon>Thermoproteota</taxon>
        <taxon>Thermoprotei</taxon>
        <taxon>Sulfolobales</taxon>
        <taxon>Sulfolobaceae</taxon>
        <taxon>Sulfodiicoccus</taxon>
    </lineage>
</organism>
<dbReference type="EMBL" id="BMQS01000004">
    <property type="protein sequence ID" value="GGT90100.1"/>
    <property type="molecule type" value="Genomic_DNA"/>
</dbReference>
<dbReference type="GO" id="GO:0003677">
    <property type="term" value="F:DNA binding"/>
    <property type="evidence" value="ECO:0007669"/>
    <property type="project" value="InterPro"/>
</dbReference>
<dbReference type="GeneID" id="38666243"/>
<reference evidence="7" key="2">
    <citation type="submission" date="2018-04" db="EMBL/GenBank/DDBJ databases">
        <title>Complete genome sequence of Sulfodiicoccus acidiphilus strain HS-1.</title>
        <authorList>
            <person name="Sakai H.D."/>
            <person name="Kurosawa N."/>
        </authorList>
    </citation>
    <scope>NUCLEOTIDE SEQUENCE [LARGE SCALE GENOMIC DNA]</scope>
    <source>
        <strain evidence="7">HS-1</strain>
    </source>
</reference>
<reference evidence="6" key="1">
    <citation type="journal article" date="2014" name="Int. J. Syst. Evol. Microbiol.">
        <title>Complete genome sequence of Corynebacterium casei LMG S-19264T (=DSM 44701T), isolated from a smear-ripened cheese.</title>
        <authorList>
            <consortium name="US DOE Joint Genome Institute (JGI-PGF)"/>
            <person name="Walter F."/>
            <person name="Albersmeier A."/>
            <person name="Kalinowski J."/>
            <person name="Ruckert C."/>
        </authorList>
    </citation>
    <scope>NUCLEOTIDE SEQUENCE</scope>
    <source>
        <strain evidence="6">JCM 31740</strain>
    </source>
</reference>
<dbReference type="InterPro" id="IPR002941">
    <property type="entry name" value="DNA_methylase_N4/N6"/>
</dbReference>
<dbReference type="Gene3D" id="3.40.50.150">
    <property type="entry name" value="Vaccinia Virus protein VP39"/>
    <property type="match status" value="1"/>
</dbReference>
<evidence type="ECO:0000313" key="5">
    <source>
        <dbReference type="EMBL" id="BBD72350.1"/>
    </source>
</evidence>
<name>A0A348B2E8_9CREN</name>
<dbReference type="GO" id="GO:0008170">
    <property type="term" value="F:N-methyltransferase activity"/>
    <property type="evidence" value="ECO:0007669"/>
    <property type="project" value="InterPro"/>
</dbReference>
<keyword evidence="2" id="KW-0489">Methyltransferase</keyword>
<gene>
    <name evidence="6" type="ORF">GCM10007116_04830</name>
    <name evidence="5" type="ORF">HS1genome_0739</name>
</gene>
<keyword evidence="7" id="KW-1185">Reference proteome</keyword>
<dbReference type="InterPro" id="IPR029063">
    <property type="entry name" value="SAM-dependent_MTases_sf"/>
</dbReference>
<evidence type="ECO:0000256" key="2">
    <source>
        <dbReference type="ARBA" id="ARBA00022603"/>
    </source>
</evidence>
<protein>
    <recommendedName>
        <fullName evidence="4">DNA methylase N-4/N-6 domain-containing protein</fullName>
    </recommendedName>
</protein>
<dbReference type="InterPro" id="IPR002052">
    <property type="entry name" value="DNA_methylase_N6_adenine_CS"/>
</dbReference>
<dbReference type="Proteomes" id="UP000616143">
    <property type="component" value="Unassembled WGS sequence"/>
</dbReference>
<dbReference type="KEGG" id="sacd:HS1genome_0739"/>
<feature type="domain" description="DNA methylase N-4/N-6" evidence="4">
    <location>
        <begin position="207"/>
        <end position="464"/>
    </location>
</feature>
<dbReference type="EMBL" id="AP018553">
    <property type="protein sequence ID" value="BBD72350.1"/>
    <property type="molecule type" value="Genomic_DNA"/>
</dbReference>
<dbReference type="RefSeq" id="WP_126449680.1">
    <property type="nucleotide sequence ID" value="NZ_AP018553.1"/>
</dbReference>
<accession>A0A348B2E8</accession>
<dbReference type="OrthoDB" id="57527at2157"/>
<reference evidence="5" key="3">
    <citation type="journal article" date="2019" name="BMC Res. Notes">
        <title>Complete genome sequence of the Sulfodiicoccus acidiphilus strain HS-1T, the first crenarchaeon that lacks polB3, isolated from an acidic hot spring in Ohwaku-dani, Hakone, Japan.</title>
        <authorList>
            <person name="Sakai H.D."/>
            <person name="Kurosawa N."/>
        </authorList>
    </citation>
    <scope>NUCLEOTIDE SEQUENCE</scope>
    <source>
        <strain evidence="5">HS-1</strain>
    </source>
</reference>
<reference evidence="6" key="4">
    <citation type="submission" date="2020-09" db="EMBL/GenBank/DDBJ databases">
        <authorList>
            <person name="Sun Q."/>
            <person name="Ohkuma M."/>
        </authorList>
    </citation>
    <scope>NUCLEOTIDE SEQUENCE</scope>
    <source>
        <strain evidence="6">JCM 31740</strain>
    </source>
</reference>
<comment type="similarity">
    <text evidence="1">Belongs to the N(4)/N(6)-methyltransferase family.</text>
</comment>
<dbReference type="AlphaFoldDB" id="A0A348B2E8"/>